<accession>A0AAW0MWS8</accession>
<sequence length="157" mass="17870">MSASLERLVAQKKEAIEAVMDTLERGAEVLASAVAAGPLLRLALDNVQSKEVFYVKEQFVTVRKQLDHLSVQLHDIDAELQKAQLDAHYFSVEENIRNQFRKYMDILEAKPQFREVKTRLFLEHFSNTGGDKNLHVLYSSMMGTSLFGESVLEVVDR</sequence>
<evidence type="ECO:0000313" key="1">
    <source>
        <dbReference type="EMBL" id="KAK7886577.1"/>
    </source>
</evidence>
<dbReference type="Proteomes" id="UP001460270">
    <property type="component" value="Unassembled WGS sequence"/>
</dbReference>
<organism evidence="1 2">
    <name type="scientific">Mugilogobius chulae</name>
    <name type="common">yellowstripe goby</name>
    <dbReference type="NCBI Taxonomy" id="88201"/>
    <lineage>
        <taxon>Eukaryota</taxon>
        <taxon>Metazoa</taxon>
        <taxon>Chordata</taxon>
        <taxon>Craniata</taxon>
        <taxon>Vertebrata</taxon>
        <taxon>Euteleostomi</taxon>
        <taxon>Actinopterygii</taxon>
        <taxon>Neopterygii</taxon>
        <taxon>Teleostei</taxon>
        <taxon>Neoteleostei</taxon>
        <taxon>Acanthomorphata</taxon>
        <taxon>Gobiaria</taxon>
        <taxon>Gobiiformes</taxon>
        <taxon>Gobioidei</taxon>
        <taxon>Gobiidae</taxon>
        <taxon>Gobionellinae</taxon>
        <taxon>Mugilogobius</taxon>
    </lineage>
</organism>
<dbReference type="EMBL" id="JBBPFD010000019">
    <property type="protein sequence ID" value="KAK7886577.1"/>
    <property type="molecule type" value="Genomic_DNA"/>
</dbReference>
<gene>
    <name evidence="1" type="ORF">WMY93_026198</name>
</gene>
<proteinExistence type="predicted"/>
<keyword evidence="2" id="KW-1185">Reference proteome</keyword>
<protein>
    <submittedName>
        <fullName evidence="1">Uncharacterized protein</fullName>
    </submittedName>
</protein>
<dbReference type="AlphaFoldDB" id="A0AAW0MWS8"/>
<name>A0AAW0MWS8_9GOBI</name>
<dbReference type="PANTHER" id="PTHR40472">
    <property type="entry name" value="RICIN B-TYPE LECTIN DOMAIN-CONTAINING PROTEIN"/>
    <property type="match status" value="1"/>
</dbReference>
<dbReference type="PANTHER" id="PTHR40472:SF11">
    <property type="entry name" value="RAPUNZEL 3-RELATED"/>
    <property type="match status" value="1"/>
</dbReference>
<evidence type="ECO:0000313" key="2">
    <source>
        <dbReference type="Proteomes" id="UP001460270"/>
    </source>
</evidence>
<dbReference type="InterPro" id="IPR039051">
    <property type="entry name" value="SE-CTX-like"/>
</dbReference>
<reference evidence="2" key="1">
    <citation type="submission" date="2024-04" db="EMBL/GenBank/DDBJ databases">
        <title>Salinicola lusitanus LLJ914,a marine bacterium isolated from the Okinawa Trough.</title>
        <authorList>
            <person name="Li J."/>
        </authorList>
    </citation>
    <scope>NUCLEOTIDE SEQUENCE [LARGE SCALE GENOMIC DNA]</scope>
</reference>
<comment type="caution">
    <text evidence="1">The sequence shown here is derived from an EMBL/GenBank/DDBJ whole genome shotgun (WGS) entry which is preliminary data.</text>
</comment>